<organism evidence="2 3">
    <name type="scientific">Nocardia higoensis</name>
    <dbReference type="NCBI Taxonomy" id="228599"/>
    <lineage>
        <taxon>Bacteria</taxon>
        <taxon>Bacillati</taxon>
        <taxon>Actinomycetota</taxon>
        <taxon>Actinomycetes</taxon>
        <taxon>Mycobacteriales</taxon>
        <taxon>Nocardiaceae</taxon>
        <taxon>Nocardia</taxon>
    </lineage>
</organism>
<dbReference type="RefSeq" id="WP_195000441.1">
    <property type="nucleotide sequence ID" value="NZ_JADLQN010000001.1"/>
</dbReference>
<dbReference type="Gene3D" id="1.25.40.10">
    <property type="entry name" value="Tetratricopeptide repeat domain"/>
    <property type="match status" value="1"/>
</dbReference>
<reference evidence="2 3" key="1">
    <citation type="submission" date="2020-10" db="EMBL/GenBank/DDBJ databases">
        <title>Identification of Nocardia species via Next-generation sequencing and recognition of intraspecies genetic diversity.</title>
        <authorList>
            <person name="Li P."/>
            <person name="Li P."/>
            <person name="Lu B."/>
        </authorList>
    </citation>
    <scope>NUCLEOTIDE SEQUENCE [LARGE SCALE GENOMIC DNA]</scope>
    <source>
        <strain evidence="2 3">BJ06-0143</strain>
    </source>
</reference>
<feature type="compositionally biased region" description="Low complexity" evidence="1">
    <location>
        <begin position="219"/>
        <end position="238"/>
    </location>
</feature>
<evidence type="ECO:0000313" key="2">
    <source>
        <dbReference type="EMBL" id="MBF6353550.1"/>
    </source>
</evidence>
<comment type="caution">
    <text evidence="2">The sequence shown here is derived from an EMBL/GenBank/DDBJ whole genome shotgun (WGS) entry which is preliminary data.</text>
</comment>
<feature type="compositionally biased region" description="Low complexity" evidence="1">
    <location>
        <begin position="325"/>
        <end position="336"/>
    </location>
</feature>
<evidence type="ECO:0000256" key="1">
    <source>
        <dbReference type="SAM" id="MobiDB-lite"/>
    </source>
</evidence>
<feature type="compositionally biased region" description="Low complexity" evidence="1">
    <location>
        <begin position="346"/>
        <end position="355"/>
    </location>
</feature>
<dbReference type="EMBL" id="JADLQN010000001">
    <property type="protein sequence ID" value="MBF6353550.1"/>
    <property type="molecule type" value="Genomic_DNA"/>
</dbReference>
<dbReference type="SUPFAM" id="SSF81901">
    <property type="entry name" value="HCP-like"/>
    <property type="match status" value="1"/>
</dbReference>
<accession>A0ABS0D4Z1</accession>
<sequence length="541" mass="57509">MNEPYSPWHQRNPAGEQPLAARYTGSEPILWNGSMVYPMYTDRIGTEPILLYMTLLSQAPPAGLRGHGLGLSVLHGYIELEGHKLTGVDIWSDALARGVTVELVPTGANAVFSLTPVWVDQTGAHRSWTGNYGMLVEDIPNDIVALWCSLGEGPPNFANLVVGVGIAPVRPGTRESGRTATDPGETPAATASLDSPAESGERPDQTTGESPDASEWISPEAYAEPAPAEPAYADTPYADSAYTDDRLTDSRVPKERQVRRGETTPPTEPTPPFVDENATMTMKYTPPPWGAAPARPEPRPASEPAPARLTDPRPEPVWEAPPEPAHGGHAAASPEPAGLPEPIPSLPTSSLSIPSFDELWESAGSSTTDATETAPEPAWESAPAPAADPVRTHEVAWASTSASVAEIAPESEQAWSSTTDTAAEPAPAHGTAQADDPGAAYRNALYDLGTGMYDRGEEEQACGLWAQAAEAGHAGAAHDLAVLLFRRGEHTAAEGWWRVAAQHGESRSMALLAELLDRRGDSTEAARWRVRAAETDRALHS</sequence>
<proteinExistence type="predicted"/>
<feature type="compositionally biased region" description="Low complexity" evidence="1">
    <location>
        <begin position="365"/>
        <end position="389"/>
    </location>
</feature>
<dbReference type="InterPro" id="IPR011990">
    <property type="entry name" value="TPR-like_helical_dom_sf"/>
</dbReference>
<evidence type="ECO:0000313" key="3">
    <source>
        <dbReference type="Proteomes" id="UP000707731"/>
    </source>
</evidence>
<evidence type="ECO:0008006" key="4">
    <source>
        <dbReference type="Google" id="ProtNLM"/>
    </source>
</evidence>
<feature type="region of interest" description="Disordered" evidence="1">
    <location>
        <begin position="170"/>
        <end position="436"/>
    </location>
</feature>
<gene>
    <name evidence="2" type="ORF">IU449_03125</name>
</gene>
<feature type="compositionally biased region" description="Basic and acidic residues" evidence="1">
    <location>
        <begin position="243"/>
        <end position="262"/>
    </location>
</feature>
<name>A0ABS0D4Z1_9NOCA</name>
<keyword evidence="3" id="KW-1185">Reference proteome</keyword>
<protein>
    <recommendedName>
        <fullName evidence="4">Tetratricopeptide repeat protein</fullName>
    </recommendedName>
</protein>
<dbReference type="Proteomes" id="UP000707731">
    <property type="component" value="Unassembled WGS sequence"/>
</dbReference>